<evidence type="ECO:0000256" key="1">
    <source>
        <dbReference type="ARBA" id="ARBA00004141"/>
    </source>
</evidence>
<organism evidence="8 9">
    <name type="scientific">Svornostia abyssi</name>
    <dbReference type="NCBI Taxonomy" id="2898438"/>
    <lineage>
        <taxon>Bacteria</taxon>
        <taxon>Bacillati</taxon>
        <taxon>Actinomycetota</taxon>
        <taxon>Thermoleophilia</taxon>
        <taxon>Solirubrobacterales</taxon>
        <taxon>Baekduiaceae</taxon>
        <taxon>Svornostia</taxon>
    </lineage>
</organism>
<dbReference type="EMBL" id="CP088295">
    <property type="protein sequence ID" value="UUY01723.1"/>
    <property type="molecule type" value="Genomic_DNA"/>
</dbReference>
<keyword evidence="3 6" id="KW-0812">Transmembrane</keyword>
<feature type="transmembrane region" description="Helical" evidence="6">
    <location>
        <begin position="164"/>
        <end position="189"/>
    </location>
</feature>
<gene>
    <name evidence="8" type="ORF">LRS13_13420</name>
</gene>
<evidence type="ECO:0000259" key="7">
    <source>
        <dbReference type="Pfam" id="PF02683"/>
    </source>
</evidence>
<feature type="transmembrane region" description="Helical" evidence="6">
    <location>
        <begin position="55"/>
        <end position="74"/>
    </location>
</feature>
<proteinExistence type="inferred from homology"/>
<sequence>MILAAADTTVVAAFAVGFASFISPCVLPLVPGYLAAVSGVTVAELQEGDHRARDVLWPSAIFCFSFTIIFVALGMTATGLGSVLSDNRRALEQAAGIVIILLGIYFLLTPFIDRLNKEWRPEALMVRATGGPVIAGAAFAIAWTPCVGPTLGSILTAASASDTVGQGGVLLAFYSLGLAIPFLLFALAFDRATTTFRWLRNHYLVITAISGAVLIVMGVLLLTGEMTTLNDEAQQLMEKVGLDFVYSL</sequence>
<evidence type="ECO:0000256" key="4">
    <source>
        <dbReference type="ARBA" id="ARBA00022989"/>
    </source>
</evidence>
<dbReference type="Proteomes" id="UP001058860">
    <property type="component" value="Chromosome"/>
</dbReference>
<feature type="transmembrane region" description="Helical" evidence="6">
    <location>
        <begin position="201"/>
        <end position="222"/>
    </location>
</feature>
<evidence type="ECO:0000256" key="6">
    <source>
        <dbReference type="SAM" id="Phobius"/>
    </source>
</evidence>
<dbReference type="Pfam" id="PF02683">
    <property type="entry name" value="DsbD_TM"/>
    <property type="match status" value="1"/>
</dbReference>
<keyword evidence="5 6" id="KW-0472">Membrane</keyword>
<accession>A0ABY5PAL4</accession>
<reference evidence="9" key="1">
    <citation type="submission" date="2021-11" db="EMBL/GenBank/DDBJ databases">
        <title>Cultivation dependent microbiological survey of springs from the worlds oldest radium mine currently devoted to the extraction of radon-saturated water.</title>
        <authorList>
            <person name="Kapinusova G."/>
            <person name="Smrhova T."/>
            <person name="Strejcek M."/>
            <person name="Suman J."/>
            <person name="Jani K."/>
            <person name="Pajer P."/>
            <person name="Uhlik O."/>
        </authorList>
    </citation>
    <scope>NUCLEOTIDE SEQUENCE [LARGE SCALE GENOMIC DNA]</scope>
    <source>
        <strain evidence="9">J379</strain>
    </source>
</reference>
<feature type="transmembrane region" description="Helical" evidence="6">
    <location>
        <begin position="124"/>
        <end position="144"/>
    </location>
</feature>
<evidence type="ECO:0000313" key="9">
    <source>
        <dbReference type="Proteomes" id="UP001058860"/>
    </source>
</evidence>
<comment type="subcellular location">
    <subcellularLocation>
        <location evidence="1">Membrane</location>
        <topology evidence="1">Multi-pass membrane protein</topology>
    </subcellularLocation>
</comment>
<dbReference type="RefSeq" id="WP_353862272.1">
    <property type="nucleotide sequence ID" value="NZ_CP088295.1"/>
</dbReference>
<dbReference type="InterPro" id="IPR003834">
    <property type="entry name" value="Cyt_c_assmbl_TM_dom"/>
</dbReference>
<feature type="domain" description="Cytochrome C biogenesis protein transmembrane" evidence="7">
    <location>
        <begin position="9"/>
        <end position="200"/>
    </location>
</feature>
<comment type="similarity">
    <text evidence="2">Belongs to the DsbD family.</text>
</comment>
<feature type="transmembrane region" description="Helical" evidence="6">
    <location>
        <begin position="94"/>
        <end position="112"/>
    </location>
</feature>
<evidence type="ECO:0000313" key="8">
    <source>
        <dbReference type="EMBL" id="UUY01723.1"/>
    </source>
</evidence>
<feature type="transmembrane region" description="Helical" evidence="6">
    <location>
        <begin position="12"/>
        <end position="43"/>
    </location>
</feature>
<evidence type="ECO:0000256" key="2">
    <source>
        <dbReference type="ARBA" id="ARBA00006143"/>
    </source>
</evidence>
<protein>
    <submittedName>
        <fullName evidence="8">Cytochrome c biogenesis protein CcdA</fullName>
    </submittedName>
</protein>
<name>A0ABY5PAL4_9ACTN</name>
<dbReference type="InterPro" id="IPR051790">
    <property type="entry name" value="Cytochrome_c-biogenesis_DsbD"/>
</dbReference>
<keyword evidence="4 6" id="KW-1133">Transmembrane helix</keyword>
<dbReference type="PANTHER" id="PTHR31272:SF4">
    <property type="entry name" value="CYTOCHROME C-TYPE BIOGENESIS PROTEIN HI_1454-RELATED"/>
    <property type="match status" value="1"/>
</dbReference>
<evidence type="ECO:0000256" key="3">
    <source>
        <dbReference type="ARBA" id="ARBA00022692"/>
    </source>
</evidence>
<keyword evidence="9" id="KW-1185">Reference proteome</keyword>
<dbReference type="PANTHER" id="PTHR31272">
    <property type="entry name" value="CYTOCHROME C-TYPE BIOGENESIS PROTEIN HI_1454-RELATED"/>
    <property type="match status" value="1"/>
</dbReference>
<evidence type="ECO:0000256" key="5">
    <source>
        <dbReference type="ARBA" id="ARBA00023136"/>
    </source>
</evidence>